<dbReference type="EMBL" id="BX284603">
    <property type="protein sequence ID" value="CCD63119.1"/>
    <property type="molecule type" value="Genomic_DNA"/>
</dbReference>
<keyword evidence="13" id="KW-0325">Glycoprotein</keyword>
<dbReference type="HOGENOM" id="CLU_000288_8_2_1"/>
<evidence type="ECO:0000256" key="1">
    <source>
        <dbReference type="ARBA" id="ARBA00004479"/>
    </source>
</evidence>
<dbReference type="PANTHER" id="PTHR23255:SF100">
    <property type="entry name" value="RECEPTOR PROTEIN SERINE_THREONINE KINASE"/>
    <property type="match status" value="1"/>
</dbReference>
<comment type="catalytic activity">
    <reaction evidence="14">
        <text>L-seryl-[receptor-protein] + ATP = O-phospho-L-seryl-[receptor-protein] + ADP + H(+)</text>
        <dbReference type="Rhea" id="RHEA:18673"/>
        <dbReference type="Rhea" id="RHEA-COMP:11022"/>
        <dbReference type="Rhea" id="RHEA-COMP:11023"/>
        <dbReference type="ChEBI" id="CHEBI:15378"/>
        <dbReference type="ChEBI" id="CHEBI:29999"/>
        <dbReference type="ChEBI" id="CHEBI:30616"/>
        <dbReference type="ChEBI" id="CHEBI:83421"/>
        <dbReference type="ChEBI" id="CHEBI:456216"/>
        <dbReference type="EC" id="2.7.11.30"/>
    </reaction>
</comment>
<evidence type="ECO:0000256" key="10">
    <source>
        <dbReference type="ARBA" id="ARBA00022989"/>
    </source>
</evidence>
<keyword evidence="6" id="KW-0732">Signal</keyword>
<organism evidence="19 20">
    <name type="scientific">Caenorhabditis elegans</name>
    <dbReference type="NCBI Taxonomy" id="6239"/>
    <lineage>
        <taxon>Eukaryota</taxon>
        <taxon>Metazoa</taxon>
        <taxon>Ecdysozoa</taxon>
        <taxon>Nematoda</taxon>
        <taxon>Chromadorea</taxon>
        <taxon>Rhabditida</taxon>
        <taxon>Rhabditina</taxon>
        <taxon>Rhabditomorpha</taxon>
        <taxon>Rhabditoidea</taxon>
        <taxon>Rhabditidae</taxon>
        <taxon>Peloderinae</taxon>
        <taxon>Caenorhabditis</taxon>
    </lineage>
</organism>
<evidence type="ECO:0000256" key="16">
    <source>
        <dbReference type="RuleBase" id="RU361271"/>
    </source>
</evidence>
<keyword evidence="16" id="KW-0460">Magnesium</keyword>
<keyword evidence="10 16" id="KW-1133">Transmembrane helix</keyword>
<dbReference type="InterPro" id="IPR000719">
    <property type="entry name" value="Prot_kinase_dom"/>
</dbReference>
<dbReference type="SMR" id="Q8ITX8"/>
<dbReference type="GO" id="GO:0005886">
    <property type="term" value="C:plasma membrane"/>
    <property type="evidence" value="ECO:0000314"/>
    <property type="project" value="WormBase"/>
</dbReference>
<evidence type="ECO:0000256" key="14">
    <source>
        <dbReference type="ARBA" id="ARBA00047681"/>
    </source>
</evidence>
<evidence type="ECO:0000256" key="9">
    <source>
        <dbReference type="ARBA" id="ARBA00022840"/>
    </source>
</evidence>
<evidence type="ECO:0000256" key="13">
    <source>
        <dbReference type="ARBA" id="ARBA00023180"/>
    </source>
</evidence>
<dbReference type="AGR" id="WB:WBGene00000900"/>
<evidence type="ECO:0000256" key="6">
    <source>
        <dbReference type="ARBA" id="ARBA00022729"/>
    </source>
</evidence>
<dbReference type="GO" id="GO:0002119">
    <property type="term" value="P:nematode larval development"/>
    <property type="evidence" value="ECO:0000315"/>
    <property type="project" value="WormBase"/>
</dbReference>
<dbReference type="GO" id="GO:0040024">
    <property type="term" value="P:dauer larval development"/>
    <property type="evidence" value="ECO:0000315"/>
    <property type="project" value="WormBase"/>
</dbReference>
<dbReference type="GO" id="GO:0018991">
    <property type="term" value="P:egg-laying behavior"/>
    <property type="evidence" value="ECO:0000315"/>
    <property type="project" value="WormBase"/>
</dbReference>
<dbReference type="OrthoDB" id="547665at2759"/>
<feature type="region of interest" description="Disordered" evidence="17">
    <location>
        <begin position="572"/>
        <end position="592"/>
    </location>
</feature>
<dbReference type="InterPro" id="IPR000333">
    <property type="entry name" value="TGFB_receptor"/>
</dbReference>
<dbReference type="GO" id="GO:0004675">
    <property type="term" value="F:transmembrane receptor protein serine/threonine kinase activity"/>
    <property type="evidence" value="ECO:0000250"/>
    <property type="project" value="WormBase"/>
</dbReference>
<feature type="compositionally biased region" description="Low complexity" evidence="17">
    <location>
        <begin position="579"/>
        <end position="592"/>
    </location>
</feature>
<evidence type="ECO:0000256" key="8">
    <source>
        <dbReference type="ARBA" id="ARBA00022777"/>
    </source>
</evidence>
<evidence type="ECO:0000256" key="4">
    <source>
        <dbReference type="ARBA" id="ARBA00022679"/>
    </source>
</evidence>
<dbReference type="EC" id="2.7.11.30" evidence="16"/>
<dbReference type="GO" id="GO:0030509">
    <property type="term" value="P:BMP signaling pathway"/>
    <property type="evidence" value="ECO:0000305"/>
    <property type="project" value="WormBase"/>
</dbReference>
<dbReference type="RefSeq" id="NP_001379620.1">
    <property type="nucleotide sequence ID" value="NM_001392102.1"/>
</dbReference>
<feature type="domain" description="Protein kinase" evidence="18">
    <location>
        <begin position="154"/>
        <end position="451"/>
    </location>
</feature>
<dbReference type="Pfam" id="PF00069">
    <property type="entry name" value="Pkinase"/>
    <property type="match status" value="1"/>
</dbReference>
<dbReference type="FunFam" id="1.10.510.10:FF:000487">
    <property type="entry name" value="Anti-Muellerian hormone type-2 receptor"/>
    <property type="match status" value="1"/>
</dbReference>
<name>Q8ITX8_CAEEL</name>
<evidence type="ECO:0000256" key="17">
    <source>
        <dbReference type="SAM" id="MobiDB-lite"/>
    </source>
</evidence>
<keyword evidence="4 16" id="KW-0808">Transferase</keyword>
<evidence type="ECO:0000256" key="3">
    <source>
        <dbReference type="ARBA" id="ARBA00022527"/>
    </source>
</evidence>
<dbReference type="WormBase" id="C05D2.1c">
    <property type="protein sequence ID" value="CE32114"/>
    <property type="gene ID" value="WBGene00000900"/>
    <property type="gene designation" value="daf-4"/>
</dbReference>
<dbReference type="FunFam" id="3.30.200.20:FF:000958">
    <property type="entry name" value="Receptor protein serine/threonine kinase"/>
    <property type="match status" value="1"/>
</dbReference>
<dbReference type="Bgee" id="WBGene00000900">
    <property type="expression patterns" value="Expressed in larva and 4 other cell types or tissues"/>
</dbReference>
<evidence type="ECO:0000256" key="15">
    <source>
        <dbReference type="ARBA" id="ARBA00048773"/>
    </source>
</evidence>
<evidence type="ECO:0000259" key="18">
    <source>
        <dbReference type="PROSITE" id="PS50011"/>
    </source>
</evidence>
<evidence type="ECO:0000256" key="2">
    <source>
        <dbReference type="ARBA" id="ARBA00009605"/>
    </source>
</evidence>
<keyword evidence="11 16" id="KW-0472">Membrane</keyword>
<feature type="compositionally biased region" description="Basic and acidic residues" evidence="17">
    <location>
        <begin position="468"/>
        <end position="487"/>
    </location>
</feature>
<evidence type="ECO:0000256" key="5">
    <source>
        <dbReference type="ARBA" id="ARBA00022692"/>
    </source>
</evidence>
<sequence>MPYQHADSMNCENESSCRQGRSFRGGIGMCCCSTNNCNMPDLIEMVNPSLKKDSDNSALLWASTPSNMDLESLDKFPFYWIIIIALSVILCIALLILAYVGWKFQQNKKEEIKKQQKIKFDMEKTDALEAGNVPLVEPEEEMIEMVETPKELPITDFQLISKGRFGKVFKAQYTPDSGEKRLVAVKKLNEFQKASFLAEKRIFDELNEYPKWYKSIVEFVCAEKIGDEYWIVTEFHERLSLYELLKNNVISITSANRIIMSMIDGLQFLHDDRPYFFGHPKKPIIHRDIKSKNILVKSDMTTCIADFGLARIYSYDIEQSDLLGQVGTKRYMSPEMLEGATEFTPTAFKAMDVYSMGLVMWEVISRTKLHQTDEPPNYQMPFQVIGFDPTIGLMRNYVVSKKERPQWRDEIIKHEYMSLLKKVTEEMWDPEACARITAGCAFARVWNHIMSSPDSSEGYHSGSSMKNRGVDDVEQSEKPEGIEEMQHYHASSPSKRQHPSPNPFFDSCPPPPPIPVILENGGILQPDNAEPEPEELPDLPIVEKIYDIATNMLFSREELDLMNAQRQVEYEAGADTRASTPTPSGTFGTFTT</sequence>
<feature type="region of interest" description="Disordered" evidence="17">
    <location>
        <begin position="453"/>
        <end position="534"/>
    </location>
</feature>
<dbReference type="SUPFAM" id="SSF56112">
    <property type="entry name" value="Protein kinase-like (PK-like)"/>
    <property type="match status" value="1"/>
</dbReference>
<dbReference type="InterPro" id="IPR008271">
    <property type="entry name" value="Ser/Thr_kinase_AS"/>
</dbReference>
<dbReference type="GO" id="GO:0045087">
    <property type="term" value="P:innate immune response"/>
    <property type="evidence" value="ECO:0000315"/>
    <property type="project" value="WormBase"/>
</dbReference>
<keyword evidence="8 16" id="KW-0418">Kinase</keyword>
<dbReference type="PROSITE" id="PS00108">
    <property type="entry name" value="PROTEIN_KINASE_ST"/>
    <property type="match status" value="1"/>
</dbReference>
<evidence type="ECO:0007829" key="22">
    <source>
        <dbReference type="PeptideAtlas" id="Q8ITX8"/>
    </source>
</evidence>
<keyword evidence="12 16" id="KW-0675">Receptor</keyword>
<dbReference type="GO" id="GO:0030514">
    <property type="term" value="P:negative regulation of BMP signaling pathway"/>
    <property type="evidence" value="ECO:0000315"/>
    <property type="project" value="WormBase"/>
</dbReference>
<comment type="cofactor">
    <cofactor evidence="16">
        <name>Mg(2+)</name>
        <dbReference type="ChEBI" id="CHEBI:18420"/>
    </cofactor>
    <cofactor evidence="16">
        <name>Mn(2+)</name>
        <dbReference type="ChEBI" id="CHEBI:29035"/>
    </cofactor>
</comment>
<dbReference type="GO" id="GO:0040018">
    <property type="term" value="P:positive regulation of multicellular organism growth"/>
    <property type="evidence" value="ECO:0000315"/>
    <property type="project" value="WormBase"/>
</dbReference>
<dbReference type="Gene3D" id="1.10.510.10">
    <property type="entry name" value="Transferase(Phosphotransferase) domain 1"/>
    <property type="match status" value="1"/>
</dbReference>
<evidence type="ECO:0000313" key="19">
    <source>
        <dbReference type="EMBL" id="CCD63119.1"/>
    </source>
</evidence>
<dbReference type="PROSITE" id="PS50011">
    <property type="entry name" value="PROTEIN_KINASE_DOM"/>
    <property type="match status" value="1"/>
</dbReference>
<dbReference type="SMART" id="SM00220">
    <property type="entry name" value="S_TKc"/>
    <property type="match status" value="1"/>
</dbReference>
<dbReference type="InterPro" id="IPR011009">
    <property type="entry name" value="Kinase-like_dom_sf"/>
</dbReference>
<dbReference type="Proteomes" id="UP000001940">
    <property type="component" value="Chromosome III"/>
</dbReference>
<keyword evidence="22" id="KW-1267">Proteomics identification</keyword>
<dbReference type="GO" id="GO:0050832">
    <property type="term" value="P:defense response to fungus"/>
    <property type="evidence" value="ECO:0000315"/>
    <property type="project" value="WormBase"/>
</dbReference>
<dbReference type="CTD" id="175781"/>
<dbReference type="PRINTS" id="PR00653">
    <property type="entry name" value="ACTIVIN2R"/>
</dbReference>
<evidence type="ECO:0000313" key="21">
    <source>
        <dbReference type="WormBase" id="C05D2.1c"/>
    </source>
</evidence>
<keyword evidence="16" id="KW-0479">Metal-binding</keyword>
<keyword evidence="16" id="KW-0464">Manganese</keyword>
<dbReference type="GO" id="GO:0005524">
    <property type="term" value="F:ATP binding"/>
    <property type="evidence" value="ECO:0007669"/>
    <property type="project" value="UniProtKB-UniRule"/>
</dbReference>
<dbReference type="GO" id="GO:0045944">
    <property type="term" value="P:positive regulation of transcription by RNA polymerase II"/>
    <property type="evidence" value="ECO:0000315"/>
    <property type="project" value="WormBase"/>
</dbReference>
<dbReference type="PANTHER" id="PTHR23255">
    <property type="entry name" value="TRANSFORMING GROWTH FACTOR-BETA RECEPTOR TYPE I AND II"/>
    <property type="match status" value="1"/>
</dbReference>
<comment type="subcellular location">
    <subcellularLocation>
        <location evidence="1 16">Membrane</location>
        <topology evidence="1 16">Single-pass type I membrane protein</topology>
    </subcellularLocation>
</comment>
<dbReference type="ExpressionAtlas" id="Q8ITX8">
    <property type="expression patterns" value="baseline and differential"/>
</dbReference>
<proteinExistence type="evidence at protein level"/>
<dbReference type="GO" id="GO:0030513">
    <property type="term" value="P:positive regulation of BMP signaling pathway"/>
    <property type="evidence" value="ECO:0000315"/>
    <property type="project" value="WormBase"/>
</dbReference>
<dbReference type="PeptideAtlas" id="Q8ITX8"/>
<keyword evidence="3 16" id="KW-0723">Serine/threonine-protein kinase</keyword>
<keyword evidence="5 16" id="KW-0812">Transmembrane</keyword>
<accession>Q8ITX8</accession>
<dbReference type="GO" id="GO:0046872">
    <property type="term" value="F:metal ion binding"/>
    <property type="evidence" value="ECO:0007669"/>
    <property type="project" value="UniProtKB-KW"/>
</dbReference>
<gene>
    <name evidence="19 21" type="primary">daf-4</name>
    <name evidence="21" type="ORF">C05D2.1</name>
    <name evidence="19" type="ORF">CELE_C05D2.1</name>
</gene>
<dbReference type="UCSC" id="C05D2.1a.1">
    <property type="organism name" value="c. elegans"/>
</dbReference>
<dbReference type="AlphaFoldDB" id="Q8ITX8"/>
<keyword evidence="9 16" id="KW-0067">ATP-binding</keyword>
<evidence type="ECO:0000256" key="12">
    <source>
        <dbReference type="ARBA" id="ARBA00023170"/>
    </source>
</evidence>
<dbReference type="GeneID" id="175781"/>
<keyword evidence="20" id="KW-1185">Reference proteome</keyword>
<comment type="catalytic activity">
    <reaction evidence="15 16">
        <text>L-threonyl-[receptor-protein] + ATP = O-phospho-L-threonyl-[receptor-protein] + ADP + H(+)</text>
        <dbReference type="Rhea" id="RHEA:44880"/>
        <dbReference type="Rhea" id="RHEA-COMP:11024"/>
        <dbReference type="Rhea" id="RHEA-COMP:11025"/>
        <dbReference type="ChEBI" id="CHEBI:15378"/>
        <dbReference type="ChEBI" id="CHEBI:30013"/>
        <dbReference type="ChEBI" id="CHEBI:30616"/>
        <dbReference type="ChEBI" id="CHEBI:61977"/>
        <dbReference type="ChEBI" id="CHEBI:456216"/>
        <dbReference type="EC" id="2.7.11.30"/>
    </reaction>
</comment>
<keyword evidence="7 16" id="KW-0547">Nucleotide-binding</keyword>
<dbReference type="Gene3D" id="3.30.200.20">
    <property type="entry name" value="Phosphorylase Kinase, domain 1"/>
    <property type="match status" value="1"/>
</dbReference>
<evidence type="ECO:0000256" key="11">
    <source>
        <dbReference type="ARBA" id="ARBA00023136"/>
    </source>
</evidence>
<feature type="transmembrane region" description="Helical" evidence="16">
    <location>
        <begin position="78"/>
        <end position="102"/>
    </location>
</feature>
<reference evidence="19 20" key="1">
    <citation type="journal article" date="1998" name="Science">
        <title>Genome sequence of the nematode C. elegans: a platform for investigating biology.</title>
        <authorList>
            <consortium name="The C. elegans sequencing consortium"/>
            <person name="Sulson J.E."/>
            <person name="Waterston R."/>
        </authorList>
    </citation>
    <scope>NUCLEOTIDE SEQUENCE [LARGE SCALE GENOMIC DNA]</scope>
    <source>
        <strain evidence="19 20">Bristol N2</strain>
    </source>
</reference>
<evidence type="ECO:0000256" key="7">
    <source>
        <dbReference type="ARBA" id="ARBA00022741"/>
    </source>
</evidence>
<evidence type="ECO:0000313" key="20">
    <source>
        <dbReference type="Proteomes" id="UP000001940"/>
    </source>
</evidence>
<dbReference type="GO" id="GO:0036122">
    <property type="term" value="F:BMP binding"/>
    <property type="evidence" value="ECO:0000353"/>
    <property type="project" value="WormBase"/>
</dbReference>
<comment type="similarity">
    <text evidence="2 16">Belongs to the protein kinase superfamily. TKL Ser/Thr protein kinase family. TGFB receptor subfamily.</text>
</comment>
<protein>
    <recommendedName>
        <fullName evidence="16">Serine/threonine-protein kinase receptor</fullName>
        <ecNumber evidence="16">2.7.11.30</ecNumber>
    </recommendedName>
</protein>